<keyword evidence="2" id="KW-1185">Reference proteome</keyword>
<comment type="caution">
    <text evidence="1">The sequence shown here is derived from an EMBL/GenBank/DDBJ whole genome shotgun (WGS) entry which is preliminary data.</text>
</comment>
<evidence type="ECO:0000313" key="1">
    <source>
        <dbReference type="EMBL" id="KAI5655281.1"/>
    </source>
</evidence>
<reference evidence="2" key="1">
    <citation type="journal article" date="2023" name="Nat. Plants">
        <title>Single-cell RNA sequencing provides a high-resolution roadmap for understanding the multicellular compartmentation of specialized metabolism.</title>
        <authorList>
            <person name="Sun S."/>
            <person name="Shen X."/>
            <person name="Li Y."/>
            <person name="Li Y."/>
            <person name="Wang S."/>
            <person name="Li R."/>
            <person name="Zhang H."/>
            <person name="Shen G."/>
            <person name="Guo B."/>
            <person name="Wei J."/>
            <person name="Xu J."/>
            <person name="St-Pierre B."/>
            <person name="Chen S."/>
            <person name="Sun C."/>
        </authorList>
    </citation>
    <scope>NUCLEOTIDE SEQUENCE [LARGE SCALE GENOMIC DNA]</scope>
</reference>
<dbReference type="Proteomes" id="UP001060085">
    <property type="component" value="Linkage Group LG07"/>
</dbReference>
<name>A0ACC0A3X4_CATRO</name>
<evidence type="ECO:0000313" key="2">
    <source>
        <dbReference type="Proteomes" id="UP001060085"/>
    </source>
</evidence>
<accession>A0ACC0A3X4</accession>
<dbReference type="EMBL" id="CM044707">
    <property type="protein sequence ID" value="KAI5655281.1"/>
    <property type="molecule type" value="Genomic_DNA"/>
</dbReference>
<protein>
    <submittedName>
        <fullName evidence="1">Uncharacterized protein</fullName>
    </submittedName>
</protein>
<sequence>MTTLPESFQASPPQTSFFRCSLPIILGTNFPKELTLCHATVVIGIDDPRQMTSAGGDQQAAAGFQSQVPGFQVLADPVLQTLDFTMEKYFGKWKKGPIPIDSLNCNAYPVSDG</sequence>
<organism evidence="1 2">
    <name type="scientific">Catharanthus roseus</name>
    <name type="common">Madagascar periwinkle</name>
    <name type="synonym">Vinca rosea</name>
    <dbReference type="NCBI Taxonomy" id="4058"/>
    <lineage>
        <taxon>Eukaryota</taxon>
        <taxon>Viridiplantae</taxon>
        <taxon>Streptophyta</taxon>
        <taxon>Embryophyta</taxon>
        <taxon>Tracheophyta</taxon>
        <taxon>Spermatophyta</taxon>
        <taxon>Magnoliopsida</taxon>
        <taxon>eudicotyledons</taxon>
        <taxon>Gunneridae</taxon>
        <taxon>Pentapetalae</taxon>
        <taxon>asterids</taxon>
        <taxon>lamiids</taxon>
        <taxon>Gentianales</taxon>
        <taxon>Apocynaceae</taxon>
        <taxon>Rauvolfioideae</taxon>
        <taxon>Vinceae</taxon>
        <taxon>Catharanthinae</taxon>
        <taxon>Catharanthus</taxon>
    </lineage>
</organism>
<proteinExistence type="predicted"/>
<gene>
    <name evidence="1" type="ORF">M9H77_32468</name>
</gene>